<evidence type="ECO:0000313" key="2">
    <source>
        <dbReference type="EMBL" id="BAD60539.1"/>
    </source>
</evidence>
<name>Q5YMQ2_NOCFA</name>
<dbReference type="GeneID" id="61136246"/>
<dbReference type="OrthoDB" id="9919312at2"/>
<sequence>MTSLPTQEQIWTNAADAADRAALALSDVRDWLRSDWSDTKPLTDEAVQARSAAYARLETLKDEIRDLEHQLRGGARSLRDRR</sequence>
<dbReference type="RefSeq" id="WP_011212221.1">
    <property type="nucleotide sequence ID" value="NC_006362.1"/>
</dbReference>
<keyword evidence="1" id="KW-0175">Coiled coil</keyword>
<proteinExistence type="predicted"/>
<organism evidence="2 3">
    <name type="scientific">Nocardia farcinica (strain IFM 10152)</name>
    <dbReference type="NCBI Taxonomy" id="247156"/>
    <lineage>
        <taxon>Bacteria</taxon>
        <taxon>Bacillati</taxon>
        <taxon>Actinomycetota</taxon>
        <taxon>Actinomycetes</taxon>
        <taxon>Mycobacteriales</taxon>
        <taxon>Nocardiaceae</taxon>
        <taxon>Nocardia</taxon>
    </lineage>
</organism>
<reference evidence="2 3" key="1">
    <citation type="journal article" date="2004" name="Proc. Natl. Acad. Sci. U.S.A.">
        <title>The complete genomic sequence of Nocardia farcinica IFM 10152.</title>
        <authorList>
            <person name="Ishikawa J."/>
            <person name="Yamashita A."/>
            <person name="Mikami Y."/>
            <person name="Hoshino Y."/>
            <person name="Kurita H."/>
            <person name="Hotta K."/>
            <person name="Shiba T."/>
            <person name="Hattori M."/>
        </authorList>
    </citation>
    <scope>NUCLEOTIDE SEQUENCE [LARGE SCALE GENOMIC DNA]</scope>
    <source>
        <strain evidence="2 3">IFM 10152</strain>
        <plasmid evidence="3">Plasmid pNF1</plasmid>
    </source>
</reference>
<accession>Q5YMQ2</accession>
<evidence type="ECO:0000313" key="3">
    <source>
        <dbReference type="Proteomes" id="UP000006820"/>
    </source>
</evidence>
<dbReference type="Proteomes" id="UP000006820">
    <property type="component" value="Plasmid pNF1"/>
</dbReference>
<evidence type="ECO:0000256" key="1">
    <source>
        <dbReference type="SAM" id="Coils"/>
    </source>
</evidence>
<keyword evidence="2" id="KW-0614">Plasmid</keyword>
<dbReference type="AlphaFoldDB" id="Q5YMQ2"/>
<feature type="coiled-coil region" evidence="1">
    <location>
        <begin position="50"/>
        <end position="77"/>
    </location>
</feature>
<dbReference type="KEGG" id="nfa:PNF1_140"/>
<keyword evidence="3" id="KW-1185">Reference proteome</keyword>
<protein>
    <submittedName>
        <fullName evidence="2">Uncharacterized protein</fullName>
    </submittedName>
</protein>
<geneLocation type="plasmid" evidence="2 3">
    <name>pNF1</name>
</geneLocation>
<dbReference type="EMBL" id="AP006619">
    <property type="protein sequence ID" value="BAD60539.1"/>
    <property type="molecule type" value="Genomic_DNA"/>
</dbReference>
<dbReference type="HOGENOM" id="CLU_2554874_0_0_11"/>
<gene>
    <name evidence="2" type="ordered locus">PNF1_140</name>
</gene>